<organism evidence="1 2">
    <name type="scientific">Polynucleobacter sphagniphilus</name>
    <dbReference type="NCBI Taxonomy" id="1743169"/>
    <lineage>
        <taxon>Bacteria</taxon>
        <taxon>Pseudomonadati</taxon>
        <taxon>Pseudomonadota</taxon>
        <taxon>Betaproteobacteria</taxon>
        <taxon>Burkholderiales</taxon>
        <taxon>Burkholderiaceae</taxon>
        <taxon>Polynucleobacter</taxon>
    </lineage>
</organism>
<keyword evidence="2" id="KW-1185">Reference proteome</keyword>
<proteinExistence type="predicted"/>
<sequence length="70" mass="7499">MRKELGFSRSSAVRAIVKTARTNPALLAITSWNPGPTFEALFTATRRTKLEALRGILGGGWSRGSHGQSG</sequence>
<accession>A0AA43S515</accession>
<protein>
    <submittedName>
        <fullName evidence="1">Uncharacterized protein</fullName>
    </submittedName>
</protein>
<name>A0AA43S515_9BURK</name>
<dbReference type="RefSeq" id="WP_143742191.1">
    <property type="nucleotide sequence ID" value="NZ_JARXVV010000001.1"/>
</dbReference>
<evidence type="ECO:0000313" key="2">
    <source>
        <dbReference type="Proteomes" id="UP001161160"/>
    </source>
</evidence>
<dbReference type="AlphaFoldDB" id="A0AA43S515"/>
<gene>
    <name evidence="1" type="ORF">M2127_001419</name>
</gene>
<dbReference type="Proteomes" id="UP001161160">
    <property type="component" value="Unassembled WGS sequence"/>
</dbReference>
<comment type="caution">
    <text evidence="1">The sequence shown here is derived from an EMBL/GenBank/DDBJ whole genome shotgun (WGS) entry which is preliminary data.</text>
</comment>
<reference evidence="1" key="1">
    <citation type="submission" date="2023-04" db="EMBL/GenBank/DDBJ databases">
        <title>Genome Encyclopedia of Bacteria and Archaea VI: Functional Genomics of Type Strains.</title>
        <authorList>
            <person name="Whitman W."/>
        </authorList>
    </citation>
    <scope>NUCLEOTIDE SEQUENCE</scope>
    <source>
        <strain evidence="1">Enz.4-51</strain>
    </source>
</reference>
<evidence type="ECO:0000313" key="1">
    <source>
        <dbReference type="EMBL" id="MDH6504114.1"/>
    </source>
</evidence>
<dbReference type="EMBL" id="JARXYA010000006">
    <property type="protein sequence ID" value="MDH6504114.1"/>
    <property type="molecule type" value="Genomic_DNA"/>
</dbReference>